<accession>A0ABS4F173</accession>
<proteinExistence type="predicted"/>
<evidence type="ECO:0000256" key="3">
    <source>
        <dbReference type="ARBA" id="ARBA00022692"/>
    </source>
</evidence>
<keyword evidence="3 6" id="KW-0812">Transmembrane</keyword>
<evidence type="ECO:0000313" key="9">
    <source>
        <dbReference type="Proteomes" id="UP000783390"/>
    </source>
</evidence>
<comment type="caution">
    <text evidence="8">The sequence shown here is derived from an EMBL/GenBank/DDBJ whole genome shotgun (WGS) entry which is preliminary data.</text>
</comment>
<keyword evidence="5 6" id="KW-0472">Membrane</keyword>
<dbReference type="InterPro" id="IPR003841">
    <property type="entry name" value="Na/Pi_transpt"/>
</dbReference>
<feature type="transmembrane region" description="Helical" evidence="6">
    <location>
        <begin position="83"/>
        <end position="105"/>
    </location>
</feature>
<feature type="transmembrane region" description="Helical" evidence="6">
    <location>
        <begin position="210"/>
        <end position="231"/>
    </location>
</feature>
<organism evidence="8 9">
    <name type="scientific">Clostridium moniliforme</name>
    <dbReference type="NCBI Taxonomy" id="39489"/>
    <lineage>
        <taxon>Bacteria</taxon>
        <taxon>Bacillati</taxon>
        <taxon>Bacillota</taxon>
        <taxon>Clostridia</taxon>
        <taxon>Eubacteriales</taxon>
        <taxon>Clostridiaceae</taxon>
        <taxon>Clostridium</taxon>
    </lineage>
</organism>
<dbReference type="PANTHER" id="PTHR10010">
    <property type="entry name" value="SOLUTE CARRIER FAMILY 34 SODIUM PHOSPHATE , MEMBER 2-RELATED"/>
    <property type="match status" value="1"/>
</dbReference>
<reference evidence="8 9" key="1">
    <citation type="submission" date="2021-03" db="EMBL/GenBank/DDBJ databases">
        <title>Genomic Encyclopedia of Type Strains, Phase IV (KMG-IV): sequencing the most valuable type-strain genomes for metagenomic binning, comparative biology and taxonomic classification.</title>
        <authorList>
            <person name="Goeker M."/>
        </authorList>
    </citation>
    <scope>NUCLEOTIDE SEQUENCE [LARGE SCALE GENOMIC DNA]</scope>
    <source>
        <strain evidence="8 9">DSM 3984</strain>
    </source>
</reference>
<feature type="transmembrane region" description="Helical" evidence="6">
    <location>
        <begin position="175"/>
        <end position="203"/>
    </location>
</feature>
<evidence type="ECO:0000256" key="5">
    <source>
        <dbReference type="ARBA" id="ARBA00023136"/>
    </source>
</evidence>
<evidence type="ECO:0000256" key="4">
    <source>
        <dbReference type="ARBA" id="ARBA00022989"/>
    </source>
</evidence>
<dbReference type="NCBIfam" id="NF037997">
    <property type="entry name" value="Na_Pi_symport"/>
    <property type="match status" value="1"/>
</dbReference>
<dbReference type="InterPro" id="IPR004633">
    <property type="entry name" value="NaPi_cotrn-rel/YqeW-like"/>
</dbReference>
<feature type="domain" description="PhoU" evidence="7">
    <location>
        <begin position="344"/>
        <end position="429"/>
    </location>
</feature>
<feature type="transmembrane region" description="Helical" evidence="6">
    <location>
        <begin position="49"/>
        <end position="76"/>
    </location>
</feature>
<comment type="subcellular location">
    <subcellularLocation>
        <location evidence="1">Cell membrane</location>
        <topology evidence="1">Multi-pass membrane protein</topology>
    </subcellularLocation>
</comment>
<feature type="transmembrane region" description="Helical" evidence="6">
    <location>
        <begin position="135"/>
        <end position="155"/>
    </location>
</feature>
<name>A0ABS4F173_9CLOT</name>
<evidence type="ECO:0000259" key="7">
    <source>
        <dbReference type="Pfam" id="PF01895"/>
    </source>
</evidence>
<dbReference type="Pfam" id="PF01895">
    <property type="entry name" value="PhoU"/>
    <property type="match status" value="2"/>
</dbReference>
<keyword evidence="9" id="KW-1185">Reference proteome</keyword>
<dbReference type="SUPFAM" id="SSF109755">
    <property type="entry name" value="PhoU-like"/>
    <property type="match status" value="1"/>
</dbReference>
<dbReference type="InterPro" id="IPR038078">
    <property type="entry name" value="PhoU-like_sf"/>
</dbReference>
<dbReference type="Proteomes" id="UP000783390">
    <property type="component" value="Unassembled WGS sequence"/>
</dbReference>
<feature type="domain" description="PhoU" evidence="7">
    <location>
        <begin position="450"/>
        <end position="533"/>
    </location>
</feature>
<dbReference type="EMBL" id="JAGGJZ010000004">
    <property type="protein sequence ID" value="MBP1890002.1"/>
    <property type="molecule type" value="Genomic_DNA"/>
</dbReference>
<dbReference type="Gene3D" id="1.20.58.220">
    <property type="entry name" value="Phosphate transport system protein phou homolog 2, domain 2"/>
    <property type="match status" value="1"/>
</dbReference>
<keyword evidence="4 6" id="KW-1133">Transmembrane helix</keyword>
<dbReference type="Pfam" id="PF02690">
    <property type="entry name" value="Na_Pi_cotrans"/>
    <property type="match status" value="1"/>
</dbReference>
<evidence type="ECO:0000256" key="2">
    <source>
        <dbReference type="ARBA" id="ARBA00022475"/>
    </source>
</evidence>
<dbReference type="InterPro" id="IPR026022">
    <property type="entry name" value="PhoU_dom"/>
</dbReference>
<feature type="transmembrane region" description="Helical" evidence="6">
    <location>
        <begin position="5"/>
        <end position="22"/>
    </location>
</feature>
<protein>
    <submittedName>
        <fullName evidence="8">Phosphate:Na+ symporter</fullName>
    </submittedName>
</protein>
<sequence>MNSIVMTIITLMGGLGLFLYGMKLMGDGLENAAGEGLKKILEKVTSNPIVAVLVGAAVTAVIQSSSATTVMVVGFVNAGLMNLAQAAGIIMGANIGTTITAQLVAFKLDDVAPIFVFIGATMVMVAKVKKRREIGNIILGFGILFTGMGMMSDAMKPLAASPMFEHLVMSISDNMFIGIVAGAAITAILQSSSATTGILIALATAGAIDISAALPILFGCNIGTCITAMLASVGTNKTAHKAAFLHLIFNVGGTVMFIPFLGMLGQLVQYMSPGDVERQIANSHTVFNIANTIVLLPLRNYLILIVNKLVPGEDEIEKVGPKYIDDRLLETPVIAAGQVIKETIRMANKAEQNLELSMKAFMEQDEALIKKVYDNEEIINVLEEAITTYLVKLSKCELSDKESSIVSSTFHIVTDIERIGDHAENIADLAVQKSNKKLQYSQDAVDELYEIYNYTKIALQLAIESYENRDVNKASSINSVEERIDVSQKNYRDKHIKRLYDGKCNAYAGTIFLDLISNFERIGDHATNIAEIVIENNTL</sequence>
<evidence type="ECO:0000256" key="6">
    <source>
        <dbReference type="SAM" id="Phobius"/>
    </source>
</evidence>
<dbReference type="PANTHER" id="PTHR10010:SF46">
    <property type="entry name" value="SODIUM-DEPENDENT PHOSPHATE TRANSPORT PROTEIN 2B"/>
    <property type="match status" value="1"/>
</dbReference>
<dbReference type="NCBIfam" id="TIGR00704">
    <property type="entry name" value="NaPi_cotrn_rel"/>
    <property type="match status" value="1"/>
</dbReference>
<evidence type="ECO:0000313" key="8">
    <source>
        <dbReference type="EMBL" id="MBP1890002.1"/>
    </source>
</evidence>
<gene>
    <name evidence="8" type="ORF">J2Z53_001586</name>
</gene>
<feature type="transmembrane region" description="Helical" evidence="6">
    <location>
        <begin position="243"/>
        <end position="264"/>
    </location>
</feature>
<evidence type="ECO:0000256" key="1">
    <source>
        <dbReference type="ARBA" id="ARBA00004651"/>
    </source>
</evidence>
<keyword evidence="2" id="KW-1003">Cell membrane</keyword>
<feature type="transmembrane region" description="Helical" evidence="6">
    <location>
        <begin position="111"/>
        <end position="128"/>
    </location>
</feature>